<dbReference type="InterPro" id="IPR057710">
    <property type="entry name" value="DUF7950"/>
</dbReference>
<dbReference type="EMBL" id="JACGCM010000369">
    <property type="protein sequence ID" value="KAF6173075.1"/>
    <property type="molecule type" value="Genomic_DNA"/>
</dbReference>
<evidence type="ECO:0000256" key="1">
    <source>
        <dbReference type="SAM" id="MobiDB-lite"/>
    </source>
</evidence>
<gene>
    <name evidence="3" type="ORF">GIB67_009995</name>
</gene>
<dbReference type="Pfam" id="PF25821">
    <property type="entry name" value="DUF7950"/>
    <property type="match status" value="1"/>
</dbReference>
<dbReference type="Proteomes" id="UP000541444">
    <property type="component" value="Unassembled WGS sequence"/>
</dbReference>
<dbReference type="AlphaFoldDB" id="A0A7J7P0W4"/>
<dbReference type="OrthoDB" id="1922150at2759"/>
<sequence>MMLNHSSYLNLYSSKTDQIMARYRPIAPKPQIPPPLINPVVVDGGIAATSERKTQHSPPFYGNPISPLFIQTRPIRSRKRGRAPAVTTTSKRARNGIYPYPPVNSSPMGFGAASLCQNNAQLGLTLQSFSHHHHGHGSFKYAHPAPANLVTLPYLPYPSSSVPDLQEKNISLSLGRRADISQEKDLLVNLHASQRRSGCCVKVIAPQPVRPVGSSISVQSIMEDYFTACTSKEPEEVEAEVELDDLPSVITDSSNRVRMVNSAYKEMVGQPECMWLDSMRDCDGRSCKRISGGVMLDLSVCRVLPVSSNGFSCNVRIKWGRKEGLKSSVHAACDVVKLSCKSKDYFFTWRFHTTVVSESNSKA</sequence>
<comment type="caution">
    <text evidence="3">The sequence shown here is derived from an EMBL/GenBank/DDBJ whole genome shotgun (WGS) entry which is preliminary data.</text>
</comment>
<evidence type="ECO:0000313" key="4">
    <source>
        <dbReference type="Proteomes" id="UP000541444"/>
    </source>
</evidence>
<dbReference type="PANTHER" id="PTHR33595:SF3">
    <property type="entry name" value="PAS DOMAIN-CONTAINING PROTEIN"/>
    <property type="match status" value="1"/>
</dbReference>
<protein>
    <recommendedName>
        <fullName evidence="2">DUF7950 domain-containing protein</fullName>
    </recommendedName>
</protein>
<feature type="domain" description="DUF7950" evidence="2">
    <location>
        <begin position="214"/>
        <end position="353"/>
    </location>
</feature>
<accession>A0A7J7P0W4</accession>
<dbReference type="PANTHER" id="PTHR33595">
    <property type="entry name" value="VON WILLEBRAND FACTOR A DOMAIN PROTEIN"/>
    <property type="match status" value="1"/>
</dbReference>
<feature type="region of interest" description="Disordered" evidence="1">
    <location>
        <begin position="77"/>
        <end position="99"/>
    </location>
</feature>
<evidence type="ECO:0000259" key="2">
    <source>
        <dbReference type="Pfam" id="PF25821"/>
    </source>
</evidence>
<reference evidence="3 4" key="1">
    <citation type="journal article" date="2020" name="IScience">
        <title>Genome Sequencing of the Endangered Kingdonia uniflora (Circaeasteraceae, Ranunculales) Reveals Potential Mechanisms of Evolutionary Specialization.</title>
        <authorList>
            <person name="Sun Y."/>
            <person name="Deng T."/>
            <person name="Zhang A."/>
            <person name="Moore M.J."/>
            <person name="Landis J.B."/>
            <person name="Lin N."/>
            <person name="Zhang H."/>
            <person name="Zhang X."/>
            <person name="Huang J."/>
            <person name="Zhang X."/>
            <person name="Sun H."/>
            <person name="Wang H."/>
        </authorList>
    </citation>
    <scope>NUCLEOTIDE SEQUENCE [LARGE SCALE GENOMIC DNA]</scope>
    <source>
        <strain evidence="3">TB1705</strain>
        <tissue evidence="3">Leaf</tissue>
    </source>
</reference>
<organism evidence="3 4">
    <name type="scientific">Kingdonia uniflora</name>
    <dbReference type="NCBI Taxonomy" id="39325"/>
    <lineage>
        <taxon>Eukaryota</taxon>
        <taxon>Viridiplantae</taxon>
        <taxon>Streptophyta</taxon>
        <taxon>Embryophyta</taxon>
        <taxon>Tracheophyta</taxon>
        <taxon>Spermatophyta</taxon>
        <taxon>Magnoliopsida</taxon>
        <taxon>Ranunculales</taxon>
        <taxon>Circaeasteraceae</taxon>
        <taxon>Kingdonia</taxon>
    </lineage>
</organism>
<keyword evidence="4" id="KW-1185">Reference proteome</keyword>
<proteinExistence type="predicted"/>
<name>A0A7J7P0W4_9MAGN</name>
<evidence type="ECO:0000313" key="3">
    <source>
        <dbReference type="EMBL" id="KAF6173075.1"/>
    </source>
</evidence>